<evidence type="ECO:0000256" key="1">
    <source>
        <dbReference type="SAM" id="SignalP"/>
    </source>
</evidence>
<organism evidence="2">
    <name type="scientific">Anguilla anguilla</name>
    <name type="common">European freshwater eel</name>
    <name type="synonym">Muraena anguilla</name>
    <dbReference type="NCBI Taxonomy" id="7936"/>
    <lineage>
        <taxon>Eukaryota</taxon>
        <taxon>Metazoa</taxon>
        <taxon>Chordata</taxon>
        <taxon>Craniata</taxon>
        <taxon>Vertebrata</taxon>
        <taxon>Euteleostomi</taxon>
        <taxon>Actinopterygii</taxon>
        <taxon>Neopterygii</taxon>
        <taxon>Teleostei</taxon>
        <taxon>Anguilliformes</taxon>
        <taxon>Anguillidae</taxon>
        <taxon>Anguilla</taxon>
    </lineage>
</organism>
<keyword evidence="1" id="KW-0732">Signal</keyword>
<name>A0A0E9SDS5_ANGAN</name>
<reference evidence="2" key="1">
    <citation type="submission" date="2014-11" db="EMBL/GenBank/DDBJ databases">
        <authorList>
            <person name="Amaro Gonzalez C."/>
        </authorList>
    </citation>
    <scope>NUCLEOTIDE SEQUENCE</scope>
</reference>
<feature type="signal peptide" evidence="1">
    <location>
        <begin position="1"/>
        <end position="20"/>
    </location>
</feature>
<dbReference type="AlphaFoldDB" id="A0A0E9SDS5"/>
<protein>
    <submittedName>
        <fullName evidence="2">Uncharacterized protein</fullName>
    </submittedName>
</protein>
<evidence type="ECO:0000313" key="2">
    <source>
        <dbReference type="EMBL" id="JAH39529.1"/>
    </source>
</evidence>
<feature type="chain" id="PRO_5002432142" evidence="1">
    <location>
        <begin position="21"/>
        <end position="48"/>
    </location>
</feature>
<reference evidence="2" key="2">
    <citation type="journal article" date="2015" name="Fish Shellfish Immunol.">
        <title>Early steps in the European eel (Anguilla anguilla)-Vibrio vulnificus interaction in the gills: Role of the RtxA13 toxin.</title>
        <authorList>
            <person name="Callol A."/>
            <person name="Pajuelo D."/>
            <person name="Ebbesson L."/>
            <person name="Teles M."/>
            <person name="MacKenzie S."/>
            <person name="Amaro C."/>
        </authorList>
    </citation>
    <scope>NUCLEOTIDE SEQUENCE</scope>
</reference>
<sequence>MNHSMFTAVLLGAICVLFKAQGWMAQAQAEHGTCIHNLNVAVQAEKSH</sequence>
<dbReference type="EMBL" id="GBXM01069048">
    <property type="protein sequence ID" value="JAH39529.1"/>
    <property type="molecule type" value="Transcribed_RNA"/>
</dbReference>
<accession>A0A0E9SDS5</accession>
<proteinExistence type="predicted"/>